<feature type="transmembrane region" description="Helical" evidence="11">
    <location>
        <begin position="277"/>
        <end position="297"/>
    </location>
</feature>
<dbReference type="Pfam" id="PF00571">
    <property type="entry name" value="CBS"/>
    <property type="match status" value="2"/>
</dbReference>
<dbReference type="InterPro" id="IPR046342">
    <property type="entry name" value="CBS_dom_sf"/>
</dbReference>
<evidence type="ECO:0000256" key="9">
    <source>
        <dbReference type="ARBA" id="ARBA00023303"/>
    </source>
</evidence>
<name>A0A517N561_9BACT</name>
<dbReference type="CDD" id="cd00400">
    <property type="entry name" value="Voltage_gated_ClC"/>
    <property type="match status" value="1"/>
</dbReference>
<feature type="transmembrane region" description="Helical" evidence="11">
    <location>
        <begin position="457"/>
        <end position="479"/>
    </location>
</feature>
<dbReference type="Gene3D" id="3.10.580.10">
    <property type="entry name" value="CBS-domain"/>
    <property type="match status" value="1"/>
</dbReference>
<evidence type="ECO:0000256" key="1">
    <source>
        <dbReference type="ARBA" id="ARBA00004141"/>
    </source>
</evidence>
<keyword evidence="6 11" id="KW-0472">Membrane</keyword>
<keyword evidence="14" id="KW-1185">Reference proteome</keyword>
<feature type="transmembrane region" description="Helical" evidence="11">
    <location>
        <begin position="359"/>
        <end position="380"/>
    </location>
</feature>
<evidence type="ECO:0000256" key="3">
    <source>
        <dbReference type="ARBA" id="ARBA00022692"/>
    </source>
</evidence>
<dbReference type="PRINTS" id="PR00762">
    <property type="entry name" value="CLCHANNEL"/>
</dbReference>
<feature type="transmembrane region" description="Helical" evidence="11">
    <location>
        <begin position="392"/>
        <end position="409"/>
    </location>
</feature>
<keyword evidence="2" id="KW-0813">Transport</keyword>
<feature type="transmembrane region" description="Helical" evidence="11">
    <location>
        <begin position="99"/>
        <end position="119"/>
    </location>
</feature>
<feature type="transmembrane region" description="Helical" evidence="11">
    <location>
        <begin position="40"/>
        <end position="65"/>
    </location>
</feature>
<feature type="transmembrane region" description="Helical" evidence="11">
    <location>
        <begin position="318"/>
        <end position="339"/>
    </location>
</feature>
<dbReference type="Pfam" id="PF00654">
    <property type="entry name" value="Voltage_CLC"/>
    <property type="match status" value="1"/>
</dbReference>
<dbReference type="OrthoDB" id="9812438at2"/>
<keyword evidence="4 11" id="KW-1133">Transmembrane helix</keyword>
<keyword evidence="7" id="KW-0869">Chloride channel</keyword>
<evidence type="ECO:0000256" key="6">
    <source>
        <dbReference type="ARBA" id="ARBA00023136"/>
    </source>
</evidence>
<dbReference type="Proteomes" id="UP000318538">
    <property type="component" value="Chromosome"/>
</dbReference>
<dbReference type="PANTHER" id="PTHR43427:SF6">
    <property type="entry name" value="CHLORIDE CHANNEL PROTEIN CLC-E"/>
    <property type="match status" value="1"/>
</dbReference>
<reference evidence="13 14" key="1">
    <citation type="submission" date="2019-02" db="EMBL/GenBank/DDBJ databases">
        <title>Deep-cultivation of Planctomycetes and their phenomic and genomic characterization uncovers novel biology.</title>
        <authorList>
            <person name="Wiegand S."/>
            <person name="Jogler M."/>
            <person name="Boedeker C."/>
            <person name="Pinto D."/>
            <person name="Vollmers J."/>
            <person name="Rivas-Marin E."/>
            <person name="Kohn T."/>
            <person name="Peeters S.H."/>
            <person name="Heuer A."/>
            <person name="Rast P."/>
            <person name="Oberbeckmann S."/>
            <person name="Bunk B."/>
            <person name="Jeske O."/>
            <person name="Meyerdierks A."/>
            <person name="Storesund J.E."/>
            <person name="Kallscheuer N."/>
            <person name="Luecker S."/>
            <person name="Lage O.M."/>
            <person name="Pohl T."/>
            <person name="Merkel B.J."/>
            <person name="Hornburger P."/>
            <person name="Mueller R.-W."/>
            <person name="Bruemmer F."/>
            <person name="Labrenz M."/>
            <person name="Spormann A.M."/>
            <person name="Op den Camp H."/>
            <person name="Overmann J."/>
            <person name="Amann R."/>
            <person name="Jetten M.S.M."/>
            <person name="Mascher T."/>
            <person name="Medema M.H."/>
            <person name="Devos D.P."/>
            <person name="Kaster A.-K."/>
            <person name="Ovreas L."/>
            <person name="Rohde M."/>
            <person name="Galperin M.Y."/>
            <person name="Jogler C."/>
        </authorList>
    </citation>
    <scope>NUCLEOTIDE SEQUENCE [LARGE SCALE GENOMIC DNA]</scope>
    <source>
        <strain evidence="13 14">K22_7</strain>
    </source>
</reference>
<evidence type="ECO:0000256" key="7">
    <source>
        <dbReference type="ARBA" id="ARBA00023173"/>
    </source>
</evidence>
<keyword evidence="3 11" id="KW-0812">Transmembrane</keyword>
<feature type="domain" description="CBS" evidence="12">
    <location>
        <begin position="513"/>
        <end position="571"/>
    </location>
</feature>
<dbReference type="PANTHER" id="PTHR43427">
    <property type="entry name" value="CHLORIDE CHANNEL PROTEIN CLC-E"/>
    <property type="match status" value="1"/>
</dbReference>
<evidence type="ECO:0000256" key="4">
    <source>
        <dbReference type="ARBA" id="ARBA00022989"/>
    </source>
</evidence>
<evidence type="ECO:0000256" key="5">
    <source>
        <dbReference type="ARBA" id="ARBA00023065"/>
    </source>
</evidence>
<evidence type="ECO:0000256" key="2">
    <source>
        <dbReference type="ARBA" id="ARBA00022448"/>
    </source>
</evidence>
<gene>
    <name evidence="13" type="primary">clcA</name>
    <name evidence="13" type="ORF">K227x_06500</name>
</gene>
<dbReference type="SUPFAM" id="SSF54631">
    <property type="entry name" value="CBS-domain pair"/>
    <property type="match status" value="1"/>
</dbReference>
<accession>A0A517N561</accession>
<dbReference type="InterPro" id="IPR000644">
    <property type="entry name" value="CBS_dom"/>
</dbReference>
<evidence type="ECO:0000256" key="11">
    <source>
        <dbReference type="SAM" id="Phobius"/>
    </source>
</evidence>
<dbReference type="InterPro" id="IPR050368">
    <property type="entry name" value="ClC-type_chloride_channel"/>
</dbReference>
<dbReference type="AlphaFoldDB" id="A0A517N561"/>
<dbReference type="PROSITE" id="PS51371">
    <property type="entry name" value="CBS"/>
    <property type="match status" value="2"/>
</dbReference>
<sequence>MPSQDLPTSRGDRLFVLRSFLATTPSKLARGWRLGTTGRWSLLAALVGLLVGACCIVFDVLTQLISEFVLFRLTWFDDISADGEASLFSNTEASDLTPVLWGVVLVMTVGGFVSGWLVYRFCPEAAGAGTDASADAFHQQRGMVRARVVVVKTLASAITLGTGGSGGREGPIAQIGAAIGSSIANKVGLSVRDRRILLAAGMGAGVGAMFRAPLAGAIFAAEILYSDSDMEADVIVPSAIASIVGYSVYTQSLPAEVRFEPLFGQQLASSFSSPLELMPYTLLTVVLLALAGIYVKLFHGSQAAFAKMPGPAGLRPGVGACLAGLLGVLTYVIAIQWMHDDAGQSLGVLGTGYGILQASLTNASELSFGVLLLVCIGKALTTSMTIGSGGSGGVFGPSLVIGGCAGAAFGKCCEAWLPGISPSPEACAIVGMAGFFAGVARAPISTILIVRELTGDFALLAPTLFVTTLMFLMAGRFAIYKKQVSTRLESPAHRGDFLVDVLEGLRVQDVYRHDRKITTFPEGATLDDIVHRLAKTTQHYFPVVDQDDSMVGIFSDDDVRRYLYDEAIWRLANAEDVMVSDFVRVSPNDDLHDALQKFTAMNLDELPVIDEDNPGKLLGFLRRKETIAAYNRRILQRRREVEQHT</sequence>
<dbReference type="InterPro" id="IPR001807">
    <property type="entry name" value="ClC"/>
</dbReference>
<dbReference type="InterPro" id="IPR014743">
    <property type="entry name" value="Cl-channel_core"/>
</dbReference>
<keyword evidence="10" id="KW-0129">CBS domain</keyword>
<feature type="transmembrane region" description="Helical" evidence="11">
    <location>
        <begin position="196"/>
        <end position="221"/>
    </location>
</feature>
<evidence type="ECO:0000256" key="8">
    <source>
        <dbReference type="ARBA" id="ARBA00023214"/>
    </source>
</evidence>
<feature type="domain" description="CBS" evidence="12">
    <location>
        <begin position="578"/>
        <end position="637"/>
    </location>
</feature>
<dbReference type="RefSeq" id="WP_145168019.1">
    <property type="nucleotide sequence ID" value="NZ_CP036525.1"/>
</dbReference>
<dbReference type="SMART" id="SM00116">
    <property type="entry name" value="CBS"/>
    <property type="match status" value="2"/>
</dbReference>
<evidence type="ECO:0000313" key="13">
    <source>
        <dbReference type="EMBL" id="QDT02275.1"/>
    </source>
</evidence>
<evidence type="ECO:0000259" key="12">
    <source>
        <dbReference type="PROSITE" id="PS51371"/>
    </source>
</evidence>
<dbReference type="GO" id="GO:0005254">
    <property type="term" value="F:chloride channel activity"/>
    <property type="evidence" value="ECO:0007669"/>
    <property type="project" value="UniProtKB-KW"/>
</dbReference>
<proteinExistence type="predicted"/>
<protein>
    <submittedName>
        <fullName evidence="13">H(+)/Cl(-) exchange transporter ClcA</fullName>
    </submittedName>
</protein>
<dbReference type="Gene3D" id="1.10.3080.10">
    <property type="entry name" value="Clc chloride channel"/>
    <property type="match status" value="1"/>
</dbReference>
<dbReference type="CDD" id="cd04613">
    <property type="entry name" value="CBS_pair_voltage-gated_CLC_bac"/>
    <property type="match status" value="1"/>
</dbReference>
<organism evidence="13 14">
    <name type="scientific">Rubripirellula lacrimiformis</name>
    <dbReference type="NCBI Taxonomy" id="1930273"/>
    <lineage>
        <taxon>Bacteria</taxon>
        <taxon>Pseudomonadati</taxon>
        <taxon>Planctomycetota</taxon>
        <taxon>Planctomycetia</taxon>
        <taxon>Pirellulales</taxon>
        <taxon>Pirellulaceae</taxon>
        <taxon>Rubripirellula</taxon>
    </lineage>
</organism>
<evidence type="ECO:0000256" key="10">
    <source>
        <dbReference type="PROSITE-ProRule" id="PRU00703"/>
    </source>
</evidence>
<feature type="transmembrane region" description="Helical" evidence="11">
    <location>
        <begin position="429"/>
        <end position="450"/>
    </location>
</feature>
<dbReference type="EMBL" id="CP036525">
    <property type="protein sequence ID" value="QDT02275.1"/>
    <property type="molecule type" value="Genomic_DNA"/>
</dbReference>
<dbReference type="KEGG" id="rlc:K227x_06500"/>
<keyword evidence="9" id="KW-0407">Ion channel</keyword>
<keyword evidence="5" id="KW-0406">Ion transport</keyword>
<keyword evidence="8" id="KW-0868">Chloride</keyword>
<dbReference type="GO" id="GO:0034707">
    <property type="term" value="C:chloride channel complex"/>
    <property type="evidence" value="ECO:0007669"/>
    <property type="project" value="UniProtKB-KW"/>
</dbReference>
<comment type="subcellular location">
    <subcellularLocation>
        <location evidence="1">Membrane</location>
        <topology evidence="1">Multi-pass membrane protein</topology>
    </subcellularLocation>
</comment>
<evidence type="ECO:0000313" key="14">
    <source>
        <dbReference type="Proteomes" id="UP000318538"/>
    </source>
</evidence>
<dbReference type="SUPFAM" id="SSF81340">
    <property type="entry name" value="Clc chloride channel"/>
    <property type="match status" value="1"/>
</dbReference>